<evidence type="ECO:0000256" key="1">
    <source>
        <dbReference type="SAM" id="MobiDB-lite"/>
    </source>
</evidence>
<dbReference type="EMBL" id="FOTW01000012">
    <property type="protein sequence ID" value="SFM08993.1"/>
    <property type="molecule type" value="Genomic_DNA"/>
</dbReference>
<feature type="compositionally biased region" description="Pro residues" evidence="1">
    <location>
        <begin position="1"/>
        <end position="16"/>
    </location>
</feature>
<dbReference type="STRING" id="758825.SAMN02982985_02690"/>
<dbReference type="GO" id="GO:0016740">
    <property type="term" value="F:transferase activity"/>
    <property type="evidence" value="ECO:0007669"/>
    <property type="project" value="UniProtKB-KW"/>
</dbReference>
<feature type="region of interest" description="Disordered" evidence="1">
    <location>
        <begin position="797"/>
        <end position="818"/>
    </location>
</feature>
<dbReference type="CDD" id="cd04186">
    <property type="entry name" value="GT_2_like_c"/>
    <property type="match status" value="1"/>
</dbReference>
<dbReference type="AlphaFoldDB" id="A0A1I4N162"/>
<evidence type="ECO:0000259" key="2">
    <source>
        <dbReference type="Pfam" id="PF00535"/>
    </source>
</evidence>
<dbReference type="InterPro" id="IPR001173">
    <property type="entry name" value="Glyco_trans_2-like"/>
</dbReference>
<organism evidence="3 4">
    <name type="scientific">Rugamonas rubra</name>
    <dbReference type="NCBI Taxonomy" id="758825"/>
    <lineage>
        <taxon>Bacteria</taxon>
        <taxon>Pseudomonadati</taxon>
        <taxon>Pseudomonadota</taxon>
        <taxon>Betaproteobacteria</taxon>
        <taxon>Burkholderiales</taxon>
        <taxon>Oxalobacteraceae</taxon>
        <taxon>Telluria group</taxon>
        <taxon>Rugamonas</taxon>
    </lineage>
</organism>
<dbReference type="PANTHER" id="PTHR43179">
    <property type="entry name" value="RHAMNOSYLTRANSFERASE WBBL"/>
    <property type="match status" value="1"/>
</dbReference>
<proteinExistence type="predicted"/>
<sequence>MTRLPPPLAATPPQAPRAPRRRARWQGRLEGERAGLLYGWAIDTAQPQARVVLELCLDGEAVACVIADVARADLAARFEAALGAGADPCHGFVADLGDTPSWRGGACGVWSARIANTDVALKGRLEMDVDVDAAAMPAGGAVYSDGALRLHGWCAAAPERREPPGQGAVRAFVGSRLVAETLAGRRPAGAGATHAAAPQGFELDLPLALADGQPHSVRVVDQHGAALGGSPLTVCCFAAGGKTLLDSGHNPLLERLIDAYERHLPRSLGLDGYRQWSALFEAQDAAAAEPPARQQGGAALRVALIVSGGDAAAVARSGASAAAQSWPARDLFAGAPFAQSLAAALASSCDVLACLRGGDTLAPQALALALEGFALAGAELVYTDSECDGRPWFKPAWNPPYALASDFPLELMLVRVALLRALCAGPADLPASAAALSWRALAALWPRGAAAIVHVPRVLYAFHRPLDAAERLERRAAAAEALAGLAPDAELAALAAPPEQAAPEDGADARRVLYRLPPAAREQGVTLVIPTRDRLDLLRRCIDSIERHTDWARLEIMVVDNGSTQAATRRYLAALRRRGVSVLERPGPFNFAALNNDAVAAARGGLVCLLNNDVEALHAGWLDEMVAQLWQPGVGAVGAKLLWPNGMVQHGGVLLGMGNLAGHFGNRLADADWGDHGRNQLVQQLSAVTAACLLMRRADYLALGGMDARAFPVAFNDVDLCLRLRRAGMAVVWTPHARLLHAESASRGREDTPCKQHRAQREIALLRQRWGALLLSDPAYHPSLNLDAHCQAFGGLALPPRPRRPRGGALAPATEADT</sequence>
<feature type="region of interest" description="Disordered" evidence="1">
    <location>
        <begin position="1"/>
        <end position="23"/>
    </location>
</feature>
<reference evidence="3 4" key="1">
    <citation type="submission" date="2016-10" db="EMBL/GenBank/DDBJ databases">
        <authorList>
            <person name="de Groot N.N."/>
        </authorList>
    </citation>
    <scope>NUCLEOTIDE SEQUENCE [LARGE SCALE GENOMIC DNA]</scope>
    <source>
        <strain evidence="3 4">ATCC 43154</strain>
    </source>
</reference>
<evidence type="ECO:0000313" key="4">
    <source>
        <dbReference type="Proteomes" id="UP000199470"/>
    </source>
</evidence>
<dbReference type="RefSeq" id="WP_093388191.1">
    <property type="nucleotide sequence ID" value="NZ_FOTW01000012.1"/>
</dbReference>
<dbReference type="Proteomes" id="UP000199470">
    <property type="component" value="Unassembled WGS sequence"/>
</dbReference>
<dbReference type="Gene3D" id="3.90.550.10">
    <property type="entry name" value="Spore Coat Polysaccharide Biosynthesis Protein SpsA, Chain A"/>
    <property type="match status" value="1"/>
</dbReference>
<feature type="compositionally biased region" description="Low complexity" evidence="1">
    <location>
        <begin position="807"/>
        <end position="818"/>
    </location>
</feature>
<dbReference type="InterPro" id="IPR029044">
    <property type="entry name" value="Nucleotide-diphossugar_trans"/>
</dbReference>
<protein>
    <submittedName>
        <fullName evidence="3">Glycosyltransferase, GT2 family</fullName>
    </submittedName>
</protein>
<gene>
    <name evidence="3" type="ORF">SAMN02982985_02690</name>
</gene>
<evidence type="ECO:0000313" key="3">
    <source>
        <dbReference type="EMBL" id="SFM08993.1"/>
    </source>
</evidence>
<keyword evidence="3" id="KW-0808">Transferase</keyword>
<dbReference type="SUPFAM" id="SSF53448">
    <property type="entry name" value="Nucleotide-diphospho-sugar transferases"/>
    <property type="match status" value="1"/>
</dbReference>
<accession>A0A1I4N162</accession>
<dbReference type="OrthoDB" id="9816564at2"/>
<dbReference type="Pfam" id="PF00535">
    <property type="entry name" value="Glycos_transf_2"/>
    <property type="match status" value="1"/>
</dbReference>
<name>A0A1I4N162_9BURK</name>
<keyword evidence="4" id="KW-1185">Reference proteome</keyword>
<feature type="domain" description="Glycosyltransferase 2-like" evidence="2">
    <location>
        <begin position="527"/>
        <end position="655"/>
    </location>
</feature>
<dbReference type="PANTHER" id="PTHR43179:SF7">
    <property type="entry name" value="RHAMNOSYLTRANSFERASE WBBL"/>
    <property type="match status" value="1"/>
</dbReference>